<dbReference type="Gene3D" id="1.10.260.40">
    <property type="entry name" value="lambda repressor-like DNA-binding domains"/>
    <property type="match status" value="1"/>
</dbReference>
<dbReference type="EMBL" id="UAVB01000001">
    <property type="protein sequence ID" value="SQA18151.1"/>
    <property type="molecule type" value="Genomic_DNA"/>
</dbReference>
<evidence type="ECO:0000313" key="1">
    <source>
        <dbReference type="EMBL" id="SQA18151.1"/>
    </source>
</evidence>
<proteinExistence type="predicted"/>
<gene>
    <name evidence="1" type="ORF">NCTC8181_01195</name>
</gene>
<dbReference type="RefSeq" id="WP_000909160.1">
    <property type="nucleotide sequence ID" value="NZ_JAJVJO010000173.1"/>
</dbReference>
<reference evidence="1 2" key="1">
    <citation type="submission" date="2018-06" db="EMBL/GenBank/DDBJ databases">
        <authorList>
            <consortium name="Pathogen Informatics"/>
            <person name="Doyle S."/>
        </authorList>
    </citation>
    <scope>NUCLEOTIDE SEQUENCE [LARGE SCALE GENOMIC DNA]</scope>
    <source>
        <strain evidence="1 2">NCTC8181</strain>
    </source>
</reference>
<dbReference type="GO" id="GO:0003677">
    <property type="term" value="F:DNA binding"/>
    <property type="evidence" value="ECO:0007669"/>
    <property type="project" value="InterPro"/>
</dbReference>
<comment type="caution">
    <text evidence="1">The sequence shown here is derived from an EMBL/GenBank/DDBJ whole genome shotgun (WGS) entry which is preliminary data.</text>
</comment>
<evidence type="ECO:0000313" key="2">
    <source>
        <dbReference type="Proteomes" id="UP000250200"/>
    </source>
</evidence>
<dbReference type="Proteomes" id="UP000250200">
    <property type="component" value="Unassembled WGS sequence"/>
</dbReference>
<sequence>MLITEEMAKRVRVKRAIERMTAKDLAEKLNTTHVTLAKVEQGDYDAPRRIYNAVIEWLAEDY</sequence>
<organism evidence="1 2">
    <name type="scientific">Streptococcus agalactiae</name>
    <dbReference type="NCBI Taxonomy" id="1311"/>
    <lineage>
        <taxon>Bacteria</taxon>
        <taxon>Bacillati</taxon>
        <taxon>Bacillota</taxon>
        <taxon>Bacilli</taxon>
        <taxon>Lactobacillales</taxon>
        <taxon>Streptococcaceae</taxon>
        <taxon>Streptococcus</taxon>
    </lineage>
</organism>
<dbReference type="SUPFAM" id="SSF47413">
    <property type="entry name" value="lambda repressor-like DNA-binding domains"/>
    <property type="match status" value="1"/>
</dbReference>
<dbReference type="AlphaFoldDB" id="A0A0H1V2Q0"/>
<accession>A0A0H1V2Q0</accession>
<name>A0A0H1V2Q0_STRAG</name>
<dbReference type="InterPro" id="IPR010982">
    <property type="entry name" value="Lambda_DNA-bd_dom_sf"/>
</dbReference>
<protein>
    <submittedName>
        <fullName evidence="1">Phage protein</fullName>
    </submittedName>
</protein>